<dbReference type="KEGG" id="palr:HGI30_11670"/>
<keyword evidence="3" id="KW-1185">Reference proteome</keyword>
<name>A0A6H2GXK9_9BACL</name>
<dbReference type="PANTHER" id="PTHR35525:SF3">
    <property type="entry name" value="BLL6575 PROTEIN"/>
    <property type="match status" value="1"/>
</dbReference>
<feature type="domain" description="Zinc finger CGNR" evidence="1">
    <location>
        <begin position="97"/>
        <end position="139"/>
    </location>
</feature>
<dbReference type="Pfam" id="PF11706">
    <property type="entry name" value="zf-CGNR"/>
    <property type="match status" value="1"/>
</dbReference>
<gene>
    <name evidence="2" type="ORF">HGI30_11670</name>
</gene>
<dbReference type="PANTHER" id="PTHR35525">
    <property type="entry name" value="BLL6575 PROTEIN"/>
    <property type="match status" value="1"/>
</dbReference>
<evidence type="ECO:0000313" key="2">
    <source>
        <dbReference type="EMBL" id="QJC52150.1"/>
    </source>
</evidence>
<dbReference type="InterPro" id="IPR023286">
    <property type="entry name" value="ABATE_dom_sf"/>
</dbReference>
<dbReference type="EMBL" id="CP051428">
    <property type="protein sequence ID" value="QJC52150.1"/>
    <property type="molecule type" value="Genomic_DNA"/>
</dbReference>
<reference evidence="2 3" key="1">
    <citation type="submission" date="2020-04" db="EMBL/GenBank/DDBJ databases">
        <title>Novel Paenibacillus strain UniB2 isolated from commercial digestive syrup.</title>
        <authorList>
            <person name="Thorat V."/>
            <person name="Kirdat K."/>
            <person name="Tiwarekar B."/>
            <person name="Yadav A."/>
        </authorList>
    </citation>
    <scope>NUCLEOTIDE SEQUENCE [LARGE SCALE GENOMIC DNA]</scope>
    <source>
        <strain evidence="2 3">UniB2</strain>
    </source>
</reference>
<organism evidence="2 3">
    <name type="scientific">Paenibacillus albicereus</name>
    <dbReference type="NCBI Taxonomy" id="2726185"/>
    <lineage>
        <taxon>Bacteria</taxon>
        <taxon>Bacillati</taxon>
        <taxon>Bacillota</taxon>
        <taxon>Bacilli</taxon>
        <taxon>Bacillales</taxon>
        <taxon>Paenibacillaceae</taxon>
        <taxon>Paenibacillus</taxon>
    </lineage>
</organism>
<dbReference type="SUPFAM" id="SSF160904">
    <property type="entry name" value="Jann2411-like"/>
    <property type="match status" value="1"/>
</dbReference>
<dbReference type="AlphaFoldDB" id="A0A6H2GXK9"/>
<evidence type="ECO:0000259" key="1">
    <source>
        <dbReference type="Pfam" id="PF11706"/>
    </source>
</evidence>
<dbReference type="Proteomes" id="UP000502136">
    <property type="component" value="Chromosome"/>
</dbReference>
<evidence type="ECO:0000313" key="3">
    <source>
        <dbReference type="Proteomes" id="UP000502136"/>
    </source>
</evidence>
<dbReference type="InterPro" id="IPR021005">
    <property type="entry name" value="Znf_CGNR"/>
</dbReference>
<accession>A0A6H2GXK9</accession>
<dbReference type="Gene3D" id="1.10.3300.10">
    <property type="entry name" value="Jann2411-like domain"/>
    <property type="match status" value="1"/>
</dbReference>
<sequence length="146" mass="16999">MPEPTPTELAELQRLRDELRRLTAALVGARRDSLPLTASELEPFQAELQEAPFRLDLQLEQNALRLERRPLASDWQAIRFRVAAAYADMLASGGAERLRICDNPDCKWIYYDETKNRSKRYCDDKACGNLLKVRRFRERARQHPKT</sequence>
<dbReference type="InterPro" id="IPR010852">
    <property type="entry name" value="ABATE"/>
</dbReference>
<protein>
    <recommendedName>
        <fullName evidence="1">Zinc finger CGNR domain-containing protein</fullName>
    </recommendedName>
</protein>
<proteinExistence type="predicted"/>